<proteinExistence type="predicted"/>
<evidence type="ECO:0000313" key="1">
    <source>
        <dbReference type="EMBL" id="BDZ57861.1"/>
    </source>
</evidence>
<keyword evidence="2" id="KW-1185">Reference proteome</keyword>
<sequence>MRPRRDGRALLDEADRDFARVEWDDAEQRLGVSAGQSGDQLRTRWDIGCGICGDNVRARSERLDVVLDTLAEHGLGSISLSDVRATLNNVGRTT</sequence>
<gene>
    <name evidence="1" type="ORF">GCM10025872_15180</name>
</gene>
<accession>A0ABM8HAA4</accession>
<name>A0ABM8HAA4_9MICO</name>
<evidence type="ECO:0000313" key="2">
    <source>
        <dbReference type="Proteomes" id="UP001321421"/>
    </source>
</evidence>
<reference evidence="2" key="1">
    <citation type="journal article" date="2019" name="Int. J. Syst. Evol. Microbiol.">
        <title>The Global Catalogue of Microorganisms (GCM) 10K type strain sequencing project: providing services to taxonomists for standard genome sequencing and annotation.</title>
        <authorList>
            <consortium name="The Broad Institute Genomics Platform"/>
            <consortium name="The Broad Institute Genome Sequencing Center for Infectious Disease"/>
            <person name="Wu L."/>
            <person name="Ma J."/>
        </authorList>
    </citation>
    <scope>NUCLEOTIDE SEQUENCE [LARGE SCALE GENOMIC DNA]</scope>
    <source>
        <strain evidence="2">NBRC 110608</strain>
    </source>
</reference>
<organism evidence="1 2">
    <name type="scientific">Barrientosiimonas endolithica</name>
    <dbReference type="NCBI Taxonomy" id="1535208"/>
    <lineage>
        <taxon>Bacteria</taxon>
        <taxon>Bacillati</taxon>
        <taxon>Actinomycetota</taxon>
        <taxon>Actinomycetes</taxon>
        <taxon>Micrococcales</taxon>
        <taxon>Dermacoccaceae</taxon>
        <taxon>Barrientosiimonas</taxon>
    </lineage>
</organism>
<dbReference type="Proteomes" id="UP001321421">
    <property type="component" value="Chromosome"/>
</dbReference>
<protein>
    <submittedName>
        <fullName evidence="1">Uncharacterized protein</fullName>
    </submittedName>
</protein>
<dbReference type="EMBL" id="AP027735">
    <property type="protein sequence ID" value="BDZ57861.1"/>
    <property type="molecule type" value="Genomic_DNA"/>
</dbReference>